<evidence type="ECO:0000256" key="2">
    <source>
        <dbReference type="SAM" id="Phobius"/>
    </source>
</evidence>
<keyword evidence="4" id="KW-1185">Reference proteome</keyword>
<keyword evidence="2" id="KW-0812">Transmembrane</keyword>
<organism evidence="3 4">
    <name type="scientific">Saxophila tyrrhenica</name>
    <dbReference type="NCBI Taxonomy" id="1690608"/>
    <lineage>
        <taxon>Eukaryota</taxon>
        <taxon>Fungi</taxon>
        <taxon>Dikarya</taxon>
        <taxon>Ascomycota</taxon>
        <taxon>Pezizomycotina</taxon>
        <taxon>Dothideomycetes</taxon>
        <taxon>Dothideomycetidae</taxon>
        <taxon>Mycosphaerellales</taxon>
        <taxon>Extremaceae</taxon>
        <taxon>Saxophila</taxon>
    </lineage>
</organism>
<keyword evidence="2" id="KW-1133">Transmembrane helix</keyword>
<accession>A0AAV9P1E2</accession>
<feature type="transmembrane region" description="Helical" evidence="2">
    <location>
        <begin position="181"/>
        <end position="205"/>
    </location>
</feature>
<dbReference type="RefSeq" id="XP_064656274.1">
    <property type="nucleotide sequence ID" value="XM_064805814.1"/>
</dbReference>
<evidence type="ECO:0008006" key="5">
    <source>
        <dbReference type="Google" id="ProtNLM"/>
    </source>
</evidence>
<dbReference type="AlphaFoldDB" id="A0AAV9P1E2"/>
<evidence type="ECO:0000313" key="3">
    <source>
        <dbReference type="EMBL" id="KAK5166321.1"/>
    </source>
</evidence>
<feature type="transmembrane region" description="Helical" evidence="2">
    <location>
        <begin position="145"/>
        <end position="169"/>
    </location>
</feature>
<feature type="transmembrane region" description="Helical" evidence="2">
    <location>
        <begin position="302"/>
        <end position="330"/>
    </location>
</feature>
<protein>
    <recommendedName>
        <fullName evidence="5">Integral membrane protein</fullName>
    </recommendedName>
</protein>
<reference evidence="3 4" key="1">
    <citation type="submission" date="2023-08" db="EMBL/GenBank/DDBJ databases">
        <title>Black Yeasts Isolated from many extreme environments.</title>
        <authorList>
            <person name="Coleine C."/>
            <person name="Stajich J.E."/>
            <person name="Selbmann L."/>
        </authorList>
    </citation>
    <scope>NUCLEOTIDE SEQUENCE [LARGE SCALE GENOMIC DNA]</scope>
    <source>
        <strain evidence="3 4">CCFEE 5935</strain>
    </source>
</reference>
<feature type="transmembrane region" description="Helical" evidence="2">
    <location>
        <begin position="376"/>
        <end position="400"/>
    </location>
</feature>
<feature type="transmembrane region" description="Helical" evidence="2">
    <location>
        <begin position="342"/>
        <end position="364"/>
    </location>
</feature>
<name>A0AAV9P1E2_9PEZI</name>
<keyword evidence="2" id="KW-0472">Membrane</keyword>
<feature type="region of interest" description="Disordered" evidence="1">
    <location>
        <begin position="1"/>
        <end position="20"/>
    </location>
</feature>
<dbReference type="GeneID" id="89929915"/>
<proteinExistence type="predicted"/>
<dbReference type="Proteomes" id="UP001337655">
    <property type="component" value="Unassembled WGS sequence"/>
</dbReference>
<evidence type="ECO:0000256" key="1">
    <source>
        <dbReference type="SAM" id="MobiDB-lite"/>
    </source>
</evidence>
<dbReference type="EMBL" id="JAVRRT010000014">
    <property type="protein sequence ID" value="KAK5166321.1"/>
    <property type="molecule type" value="Genomic_DNA"/>
</dbReference>
<comment type="caution">
    <text evidence="3">The sequence shown here is derived from an EMBL/GenBank/DDBJ whole genome shotgun (WGS) entry which is preliminary data.</text>
</comment>
<sequence length="413" mass="45895">MQQSSDDQQYPPPRSEHFEKEYEPFRNNVALQINDEEVTGPIAFFNPTRAGFTYTGSVVHKVDSQGSEFVAQEGEVESEDGVLATRVEYAWSSRNNRKGRHALAIHEYYPNRAGNEKKSSSPLTGRQAIGSGIWRMLTSFPWYDVSWVNAMGFFTGCLALLVNAFLSFLPYAKPDLGQPSWIIYVEASLTLIGSGFFAFSSFLGFGEAVNAQRRGCFGWKAEQISFADQMDTSVEEGAVTRLVPVGTCEHHHSRESHTFSYEATSSQADGEPADRQQLAITQPVPVDIWRWLPTKHALRNHLVYEIGFLASAVLFGSSLVYCAASIATFVTSIMSESIPHWIRIPQIIGATGFILASICLMIENQTYWTIPEPRSIGWNINCCIMVGSIGLLLSAIFGLLEPADWASYQWAGI</sequence>
<evidence type="ECO:0000313" key="4">
    <source>
        <dbReference type="Proteomes" id="UP001337655"/>
    </source>
</evidence>
<gene>
    <name evidence="3" type="ORF">LTR77_008582</name>
</gene>